<dbReference type="PANTHER" id="PTHR30065:SF8">
    <property type="entry name" value="FLAGELLAR BIOSYNTHETIC PROTEIN FLIR"/>
    <property type="match status" value="1"/>
</dbReference>
<proteinExistence type="inferred from homology"/>
<evidence type="ECO:0000256" key="1">
    <source>
        <dbReference type="ARBA" id="ARBA00002578"/>
    </source>
</evidence>
<evidence type="ECO:0000313" key="11">
    <source>
        <dbReference type="EMBL" id="MFC4727319.1"/>
    </source>
</evidence>
<organism evidence="11 12">
    <name type="scientific">Coralloluteibacterium thermophilum</name>
    <dbReference type="NCBI Taxonomy" id="2707049"/>
    <lineage>
        <taxon>Bacteria</taxon>
        <taxon>Pseudomonadati</taxon>
        <taxon>Pseudomonadota</taxon>
        <taxon>Gammaproteobacteria</taxon>
        <taxon>Lysobacterales</taxon>
        <taxon>Lysobacteraceae</taxon>
        <taxon>Coralloluteibacterium</taxon>
    </lineage>
</organism>
<sequence length="262" mass="27089">MDAVTATVIDGSQLFAMLATIVWTLLRVGALFMVAPLIGTPAVSVRVRLVLSVAIAVVLTPLIPAPPLAQLDAATVLNVLREMAIGAAMGFLLKLVFEAGALAGELVAQGMALSFAQMSDPMRGVSSGVVGQWFYIAFGLLFFAANGHIALIDLLLGTYRTLPIGAPLPDVHALLQAAPMLMSQVLRVGVSIALPVMIAMLAVNVSFGVLSRASPALNTIAIGLPGALLVGLFLLTALVGQLAAPVQALFDEAFRAAADLVR</sequence>
<dbReference type="Proteomes" id="UP001595892">
    <property type="component" value="Unassembled WGS sequence"/>
</dbReference>
<keyword evidence="6 10" id="KW-1133">Transmembrane helix</keyword>
<dbReference type="RefSeq" id="WP_377003340.1">
    <property type="nucleotide sequence ID" value="NZ_JBHSGG010000007.1"/>
</dbReference>
<evidence type="ECO:0000256" key="7">
    <source>
        <dbReference type="ARBA" id="ARBA00023136"/>
    </source>
</evidence>
<evidence type="ECO:0000256" key="10">
    <source>
        <dbReference type="RuleBase" id="RU362071"/>
    </source>
</evidence>
<keyword evidence="8 10" id="KW-0975">Bacterial flagellum</keyword>
<keyword evidence="11" id="KW-0966">Cell projection</keyword>
<evidence type="ECO:0000256" key="5">
    <source>
        <dbReference type="ARBA" id="ARBA00022692"/>
    </source>
</evidence>
<comment type="caution">
    <text evidence="11">The sequence shown here is derived from an EMBL/GenBank/DDBJ whole genome shotgun (WGS) entry which is preliminary data.</text>
</comment>
<dbReference type="Pfam" id="PF01311">
    <property type="entry name" value="Bac_export_1"/>
    <property type="match status" value="1"/>
</dbReference>
<comment type="subcellular location">
    <subcellularLocation>
        <location evidence="10">Cell membrane</location>
        <topology evidence="10">Multi-pass membrane protein</topology>
    </subcellularLocation>
    <subcellularLocation>
        <location evidence="10">Bacterial flagellum basal body</location>
    </subcellularLocation>
</comment>
<keyword evidence="11" id="KW-0282">Flagellum</keyword>
<dbReference type="InterPro" id="IPR006303">
    <property type="entry name" value="FliR"/>
</dbReference>
<gene>
    <name evidence="11" type="primary">fliR</name>
    <name evidence="11" type="ORF">ACFO3Q_03940</name>
</gene>
<feature type="transmembrane region" description="Helical" evidence="10">
    <location>
        <begin position="45"/>
        <end position="63"/>
    </location>
</feature>
<evidence type="ECO:0000256" key="9">
    <source>
        <dbReference type="NCBIfam" id="TIGR01400"/>
    </source>
</evidence>
<keyword evidence="12" id="KW-1185">Reference proteome</keyword>
<evidence type="ECO:0000313" key="12">
    <source>
        <dbReference type="Proteomes" id="UP001595892"/>
    </source>
</evidence>
<feature type="transmembrane region" description="Helical" evidence="10">
    <location>
        <begin position="14"/>
        <end position="38"/>
    </location>
</feature>
<feature type="transmembrane region" description="Helical" evidence="10">
    <location>
        <begin position="129"/>
        <end position="152"/>
    </location>
</feature>
<evidence type="ECO:0000256" key="4">
    <source>
        <dbReference type="ARBA" id="ARBA00022475"/>
    </source>
</evidence>
<dbReference type="PANTHER" id="PTHR30065">
    <property type="entry name" value="FLAGELLAR BIOSYNTHETIC PROTEIN FLIR"/>
    <property type="match status" value="1"/>
</dbReference>
<dbReference type="EMBL" id="JBHSGG010000007">
    <property type="protein sequence ID" value="MFC4727319.1"/>
    <property type="molecule type" value="Genomic_DNA"/>
</dbReference>
<name>A0ABV9NID6_9GAMM</name>
<feature type="transmembrane region" description="Helical" evidence="10">
    <location>
        <begin position="83"/>
        <end position="108"/>
    </location>
</feature>
<keyword evidence="5 10" id="KW-0812">Transmembrane</keyword>
<keyword evidence="11" id="KW-0969">Cilium</keyword>
<feature type="transmembrane region" description="Helical" evidence="10">
    <location>
        <begin position="222"/>
        <end position="244"/>
    </location>
</feature>
<evidence type="ECO:0000256" key="3">
    <source>
        <dbReference type="ARBA" id="ARBA00021717"/>
    </source>
</evidence>
<keyword evidence="7 10" id="KW-0472">Membrane</keyword>
<protein>
    <recommendedName>
        <fullName evidence="3 9">Flagellar biosynthetic protein FliR</fullName>
    </recommendedName>
</protein>
<dbReference type="NCBIfam" id="TIGR01400">
    <property type="entry name" value="fliR"/>
    <property type="match status" value="1"/>
</dbReference>
<evidence type="ECO:0000256" key="8">
    <source>
        <dbReference type="ARBA" id="ARBA00023143"/>
    </source>
</evidence>
<keyword evidence="4 10" id="KW-1003">Cell membrane</keyword>
<evidence type="ECO:0000256" key="2">
    <source>
        <dbReference type="ARBA" id="ARBA00009772"/>
    </source>
</evidence>
<dbReference type="PRINTS" id="PR00953">
    <property type="entry name" value="TYPE3IMRPROT"/>
</dbReference>
<reference evidence="12" key="1">
    <citation type="journal article" date="2019" name="Int. J. Syst. Evol. Microbiol.">
        <title>The Global Catalogue of Microorganisms (GCM) 10K type strain sequencing project: providing services to taxonomists for standard genome sequencing and annotation.</title>
        <authorList>
            <consortium name="The Broad Institute Genomics Platform"/>
            <consortium name="The Broad Institute Genome Sequencing Center for Infectious Disease"/>
            <person name="Wu L."/>
            <person name="Ma J."/>
        </authorList>
    </citation>
    <scope>NUCLEOTIDE SEQUENCE [LARGE SCALE GENOMIC DNA]</scope>
    <source>
        <strain evidence="12">CGMCC 1.13574</strain>
    </source>
</reference>
<dbReference type="InterPro" id="IPR002010">
    <property type="entry name" value="T3SS_IM_R"/>
</dbReference>
<comment type="similarity">
    <text evidence="2 10">Belongs to the FliR/MopE/SpaR family.</text>
</comment>
<evidence type="ECO:0000256" key="6">
    <source>
        <dbReference type="ARBA" id="ARBA00022989"/>
    </source>
</evidence>
<accession>A0ABV9NID6</accession>
<feature type="transmembrane region" description="Helical" evidence="10">
    <location>
        <begin position="188"/>
        <end position="210"/>
    </location>
</feature>
<comment type="function">
    <text evidence="1 10">Role in flagellar biosynthesis.</text>
</comment>